<organism evidence="3">
    <name type="scientific">freshwater metagenome</name>
    <dbReference type="NCBI Taxonomy" id="449393"/>
    <lineage>
        <taxon>unclassified sequences</taxon>
        <taxon>metagenomes</taxon>
        <taxon>ecological metagenomes</taxon>
    </lineage>
</organism>
<dbReference type="PANTHER" id="PTHR44196:SF1">
    <property type="entry name" value="DEHYDROGENASE_REDUCTASE SDR FAMILY MEMBER 7B"/>
    <property type="match status" value="1"/>
</dbReference>
<name>A0A6J7CYN7_9ZZZZ</name>
<dbReference type="PRINTS" id="PR00081">
    <property type="entry name" value="GDHRDH"/>
</dbReference>
<dbReference type="CDD" id="cd05233">
    <property type="entry name" value="SDR_c"/>
    <property type="match status" value="1"/>
</dbReference>
<sequence length="217" mass="22117">MELDGKIALITGASSGIGREVALQMGAAGAVLALSARREADLTAVAEQVPSGSSIHVADLGESVQALRLADSVVAEHGRVDILVAVAGTKVAGPISALSLDDLSRAYLVNAVSPMALAGRLAPAMVERKSGLIATVTTSISGGRRDLGAYAGSKAALASMTQSLRQEVGAKGVAVFCFDPGWVRTRMAPDGTEEPCTAAARLVEHIKLGKGSRETLT</sequence>
<dbReference type="GO" id="GO:0016491">
    <property type="term" value="F:oxidoreductase activity"/>
    <property type="evidence" value="ECO:0007669"/>
    <property type="project" value="UniProtKB-KW"/>
</dbReference>
<dbReference type="Gene3D" id="3.40.50.720">
    <property type="entry name" value="NAD(P)-binding Rossmann-like Domain"/>
    <property type="match status" value="1"/>
</dbReference>
<gene>
    <name evidence="3" type="ORF">UFOPK3444_00125</name>
</gene>
<dbReference type="PANTHER" id="PTHR44196">
    <property type="entry name" value="DEHYDROGENASE/REDUCTASE SDR FAMILY MEMBER 7B"/>
    <property type="match status" value="1"/>
</dbReference>
<evidence type="ECO:0000313" key="3">
    <source>
        <dbReference type="EMBL" id="CAB4860073.1"/>
    </source>
</evidence>
<dbReference type="GO" id="GO:0016020">
    <property type="term" value="C:membrane"/>
    <property type="evidence" value="ECO:0007669"/>
    <property type="project" value="TreeGrafter"/>
</dbReference>
<protein>
    <submittedName>
        <fullName evidence="3">Unannotated protein</fullName>
    </submittedName>
</protein>
<accession>A0A6J7CYN7</accession>
<reference evidence="3" key="1">
    <citation type="submission" date="2020-05" db="EMBL/GenBank/DDBJ databases">
        <authorList>
            <person name="Chiriac C."/>
            <person name="Salcher M."/>
            <person name="Ghai R."/>
            <person name="Kavagutti S V."/>
        </authorList>
    </citation>
    <scope>NUCLEOTIDE SEQUENCE</scope>
</reference>
<dbReference type="InterPro" id="IPR036291">
    <property type="entry name" value="NAD(P)-bd_dom_sf"/>
</dbReference>
<dbReference type="PRINTS" id="PR00080">
    <property type="entry name" value="SDRFAMILY"/>
</dbReference>
<dbReference type="EMBL" id="CAFBLU010000001">
    <property type="protein sequence ID" value="CAB4860073.1"/>
    <property type="molecule type" value="Genomic_DNA"/>
</dbReference>
<evidence type="ECO:0000256" key="2">
    <source>
        <dbReference type="ARBA" id="ARBA00023002"/>
    </source>
</evidence>
<keyword evidence="2" id="KW-0560">Oxidoreductase</keyword>
<evidence type="ECO:0000256" key="1">
    <source>
        <dbReference type="ARBA" id="ARBA00006484"/>
    </source>
</evidence>
<dbReference type="InterPro" id="IPR002347">
    <property type="entry name" value="SDR_fam"/>
</dbReference>
<dbReference type="SUPFAM" id="SSF51735">
    <property type="entry name" value="NAD(P)-binding Rossmann-fold domains"/>
    <property type="match status" value="1"/>
</dbReference>
<dbReference type="AlphaFoldDB" id="A0A6J7CYN7"/>
<proteinExistence type="inferred from homology"/>
<dbReference type="Pfam" id="PF00106">
    <property type="entry name" value="adh_short"/>
    <property type="match status" value="1"/>
</dbReference>
<comment type="similarity">
    <text evidence="1">Belongs to the short-chain dehydrogenases/reductases (SDR) family.</text>
</comment>